<evidence type="ECO:0000256" key="1">
    <source>
        <dbReference type="ARBA" id="ARBA00010716"/>
    </source>
</evidence>
<dbReference type="STRING" id="589873.EP12_04320"/>
<dbReference type="PANTHER" id="PTHR11113:SF14">
    <property type="entry name" value="N-ACETYLGLUCOSAMINE-6-PHOSPHATE DEACETYLASE"/>
    <property type="match status" value="1"/>
</dbReference>
<comment type="catalytic activity">
    <reaction evidence="5">
        <text>N-acetyl-D-glucosamine 6-phosphate + H2O = D-glucosamine 6-phosphate + acetate</text>
        <dbReference type="Rhea" id="RHEA:22936"/>
        <dbReference type="ChEBI" id="CHEBI:15377"/>
        <dbReference type="ChEBI" id="CHEBI:30089"/>
        <dbReference type="ChEBI" id="CHEBI:57513"/>
        <dbReference type="ChEBI" id="CHEBI:58725"/>
        <dbReference type="EC" id="3.5.1.25"/>
    </reaction>
</comment>
<feature type="binding site" evidence="7">
    <location>
        <position position="142"/>
    </location>
    <ligand>
        <name>Zn(2+)</name>
        <dbReference type="ChEBI" id="CHEBI:29105"/>
    </ligand>
</feature>
<evidence type="ECO:0000256" key="3">
    <source>
        <dbReference type="ARBA" id="ARBA00022801"/>
    </source>
</evidence>
<gene>
    <name evidence="9" type="primary">nagA</name>
    <name evidence="9" type="ORF">DCW74_18245</name>
</gene>
<dbReference type="AlphaFoldDB" id="A0A353JLT8"/>
<keyword evidence="3 5" id="KW-0378">Hydrolase</keyword>
<organism evidence="9 10">
    <name type="scientific">Alteromonas australica</name>
    <dbReference type="NCBI Taxonomy" id="589873"/>
    <lineage>
        <taxon>Bacteria</taxon>
        <taxon>Pseudomonadati</taxon>
        <taxon>Pseudomonadota</taxon>
        <taxon>Gammaproteobacteria</taxon>
        <taxon>Alteromonadales</taxon>
        <taxon>Alteromonadaceae</taxon>
        <taxon>Alteromonas/Salinimonas group</taxon>
        <taxon>Alteromonas</taxon>
    </lineage>
</organism>
<dbReference type="SUPFAM" id="SSF51556">
    <property type="entry name" value="Metallo-dependent hydrolases"/>
    <property type="match status" value="1"/>
</dbReference>
<dbReference type="Gene3D" id="2.30.40.10">
    <property type="entry name" value="Urease, subunit C, domain 1"/>
    <property type="match status" value="1"/>
</dbReference>
<keyword evidence="2 7" id="KW-0479">Metal-binding</keyword>
<dbReference type="EC" id="3.5.1.25" evidence="5"/>
<accession>A0A353JLT8</accession>
<dbReference type="EMBL" id="DNAN01000634">
    <property type="protein sequence ID" value="HAW77662.1"/>
    <property type="molecule type" value="Genomic_DNA"/>
</dbReference>
<dbReference type="RefSeq" id="WP_052806588.1">
    <property type="nucleotide sequence ID" value="NZ_DEQU01000053.1"/>
</dbReference>
<evidence type="ECO:0000256" key="2">
    <source>
        <dbReference type="ARBA" id="ARBA00022723"/>
    </source>
</evidence>
<dbReference type="InterPro" id="IPR011059">
    <property type="entry name" value="Metal-dep_hydrolase_composite"/>
</dbReference>
<dbReference type="InterPro" id="IPR032466">
    <property type="entry name" value="Metal_Hydrolase"/>
</dbReference>
<evidence type="ECO:0000313" key="10">
    <source>
        <dbReference type="Proteomes" id="UP000263517"/>
    </source>
</evidence>
<feature type="binding site" evidence="7">
    <location>
        <position position="206"/>
    </location>
    <ligand>
        <name>Zn(2+)</name>
        <dbReference type="ChEBI" id="CHEBI:29105"/>
    </ligand>
</feature>
<comment type="cofactor">
    <cofactor evidence="7">
        <name>a divalent metal cation</name>
        <dbReference type="ChEBI" id="CHEBI:60240"/>
    </cofactor>
    <text evidence="7">Binds 1 divalent metal cation per subunit.</text>
</comment>
<dbReference type="InterPro" id="IPR006680">
    <property type="entry name" value="Amidohydro-rel"/>
</dbReference>
<evidence type="ECO:0000259" key="8">
    <source>
        <dbReference type="Pfam" id="PF01979"/>
    </source>
</evidence>
<dbReference type="Proteomes" id="UP000263517">
    <property type="component" value="Unassembled WGS sequence"/>
</dbReference>
<comment type="similarity">
    <text evidence="1 5">Belongs to the metallo-dependent hydrolases superfamily. NagA family.</text>
</comment>
<feature type="domain" description="Amidohydrolase-related" evidence="8">
    <location>
        <begin position="65"/>
        <end position="376"/>
    </location>
</feature>
<evidence type="ECO:0000256" key="4">
    <source>
        <dbReference type="ARBA" id="ARBA00023277"/>
    </source>
</evidence>
<evidence type="ECO:0000256" key="5">
    <source>
        <dbReference type="PIRNR" id="PIRNR038994"/>
    </source>
</evidence>
<comment type="caution">
    <text evidence="9">The sequence shown here is derived from an EMBL/GenBank/DDBJ whole genome shotgun (WGS) entry which is preliminary data.</text>
</comment>
<keyword evidence="4 5" id="KW-0119">Carbohydrate metabolism</keyword>
<dbReference type="PIRSF" id="PIRSF038994">
    <property type="entry name" value="NagA"/>
    <property type="match status" value="1"/>
</dbReference>
<dbReference type="OrthoDB" id="9776488at2"/>
<dbReference type="Gene3D" id="3.20.20.140">
    <property type="entry name" value="Metal-dependent hydrolases"/>
    <property type="match status" value="1"/>
</dbReference>
<proteinExistence type="inferred from homology"/>
<dbReference type="GO" id="GO:0006046">
    <property type="term" value="P:N-acetylglucosamine catabolic process"/>
    <property type="evidence" value="ECO:0007669"/>
    <property type="project" value="TreeGrafter"/>
</dbReference>
<evidence type="ECO:0000313" key="9">
    <source>
        <dbReference type="EMBL" id="HAW77662.1"/>
    </source>
</evidence>
<dbReference type="PANTHER" id="PTHR11113">
    <property type="entry name" value="N-ACETYLGLUCOSAMINE-6-PHOSPHATE DEACETYLASE"/>
    <property type="match status" value="1"/>
</dbReference>
<reference evidence="9 10" key="1">
    <citation type="journal article" date="2018" name="Nat. Biotechnol.">
        <title>A standardized bacterial taxonomy based on genome phylogeny substantially revises the tree of life.</title>
        <authorList>
            <person name="Parks D.H."/>
            <person name="Chuvochina M."/>
            <person name="Waite D.W."/>
            <person name="Rinke C."/>
            <person name="Skarshewski A."/>
            <person name="Chaumeil P.A."/>
            <person name="Hugenholtz P."/>
        </authorList>
    </citation>
    <scope>NUCLEOTIDE SEQUENCE [LARGE SCALE GENOMIC DNA]</scope>
    <source>
        <strain evidence="9">UBA11978</strain>
    </source>
</reference>
<dbReference type="GO" id="GO:0008448">
    <property type="term" value="F:N-acetylglucosamine-6-phosphate deacetylase activity"/>
    <property type="evidence" value="ECO:0007669"/>
    <property type="project" value="UniProtKB-UniRule"/>
</dbReference>
<evidence type="ECO:0000256" key="7">
    <source>
        <dbReference type="PIRSR" id="PIRSR038994-3"/>
    </source>
</evidence>
<name>A0A353JLT8_9ALTE</name>
<dbReference type="Pfam" id="PF01979">
    <property type="entry name" value="Amidohydro_1"/>
    <property type="match status" value="1"/>
</dbReference>
<evidence type="ECO:0000256" key="6">
    <source>
        <dbReference type="PIRSR" id="PIRSR038994-1"/>
    </source>
</evidence>
<dbReference type="GO" id="GO:0046872">
    <property type="term" value="F:metal ion binding"/>
    <property type="evidence" value="ECO:0007669"/>
    <property type="project" value="UniProtKB-KW"/>
</dbReference>
<dbReference type="NCBIfam" id="TIGR00221">
    <property type="entry name" value="nagA"/>
    <property type="match status" value="1"/>
</dbReference>
<protein>
    <recommendedName>
        <fullName evidence="5">N-acetylgalactosamine-6-phosphate deacetylase</fullName>
        <ecNumber evidence="5">3.5.1.25</ecNumber>
    </recommendedName>
    <alternativeName>
        <fullName evidence="5">N-acetylglucosamine-6-phosphate deacetylase</fullName>
    </alternativeName>
</protein>
<dbReference type="InterPro" id="IPR003764">
    <property type="entry name" value="GlcNAc_6-P_deAcase"/>
</dbReference>
<feature type="active site" description="Proton donor/acceptor" evidence="6">
    <location>
        <position position="285"/>
    </location>
</feature>
<sequence length="385" mass="41278">MLSLNRYACCLNMKTYFAPRMFDGNQMVLNRLIHTSEKQIEKVEDTTLSIPELEQQGVSILQGLLVPGFIDLQINGGGGMQFNHTPTPECLHTMFNAHAATGTSAMFPTVITDDIDVMKQSADAVAQVRAEGMQGIAGVHFEGPHLSDSKKGMHEGKHIRPLSQEEMAIYCRKDMGQVIVTVAPETVSEEQIRQLVSHGIIVFLGHSNASAEQANEALSAGAIGFTHLFNAMSGFTGRAPGLVGSAMASADAYAGIIADMIHVSPISLQAAYRALGSHRLFMVTDAMAPSASGHTSFNYGDDTICLKDGKLLTSNGNLAGSVLTLVEALQNAHFKAHIPLQECLKMLTSTPARAANIHQQFGAIKPGYANAMLVLDEHLTVLPIP</sequence>
<feature type="binding site" evidence="7">
    <location>
        <position position="227"/>
    </location>
    <ligand>
        <name>Zn(2+)</name>
        <dbReference type="ChEBI" id="CHEBI:29105"/>
    </ligand>
</feature>